<dbReference type="Proteomes" id="UP000054874">
    <property type="component" value="Unassembled WGS sequence"/>
</dbReference>
<sequence>MNRSYKRKVLKITAVLGLISLLVSMIFFGMQGFLKYRKKESGRAFGCQLVRSMKRNELLTKADLAVFEYDTGTGESYLTAAQAEGTRLIRDTAEGMRLMEDSVYEGEPITDDMRLHKYTFIKLTERIKKGDYIDIRISFPNGADFVLLSKKQVQDITWSEEGVGENAIWLHVSEEEILRLSSAAVEAFLNDGCNIYAVMYIEKNQKAAIMNYKVNDVVAQLIEDDPNIVEKAENVLEWQIWNEWKDEGNSLSVNAGVGEMEIKEKTEESVEESAEDEIIYFD</sequence>
<keyword evidence="1" id="KW-0812">Transmembrane</keyword>
<reference evidence="2 3" key="1">
    <citation type="submission" date="2015-11" db="EMBL/GenBank/DDBJ databases">
        <title>Butyribacter intestini gen. nov., sp. nov., a butyric acid-producing bacterium of the family Lachnospiraceae isolated from the human faeces.</title>
        <authorList>
            <person name="Zou Y."/>
            <person name="Xue W."/>
            <person name="Luo G."/>
            <person name="Lv M."/>
        </authorList>
    </citation>
    <scope>NUCLEOTIDE SEQUENCE [LARGE SCALE GENOMIC DNA]</scope>
    <source>
        <strain evidence="2 3">ACET-33324</strain>
    </source>
</reference>
<dbReference type="STRING" id="290052.ASU35_08855"/>
<dbReference type="CDD" id="cd11614">
    <property type="entry name" value="SAF_CpaB_FlgA_like"/>
    <property type="match status" value="1"/>
</dbReference>
<name>A0A0V8QFV1_9FIRM</name>
<keyword evidence="1" id="KW-1133">Transmembrane helix</keyword>
<gene>
    <name evidence="2" type="ORF">ASU35_08855</name>
</gene>
<dbReference type="OrthoDB" id="2840666at2"/>
<keyword evidence="3" id="KW-1185">Reference proteome</keyword>
<dbReference type="RefSeq" id="WP_058352328.1">
    <property type="nucleotide sequence ID" value="NZ_CABMMD010000135.1"/>
</dbReference>
<evidence type="ECO:0008006" key="4">
    <source>
        <dbReference type="Google" id="ProtNLM"/>
    </source>
</evidence>
<organism evidence="2 3">
    <name type="scientific">Acetivibrio ethanolgignens</name>
    <dbReference type="NCBI Taxonomy" id="290052"/>
    <lineage>
        <taxon>Bacteria</taxon>
        <taxon>Bacillati</taxon>
        <taxon>Bacillota</taxon>
        <taxon>Clostridia</taxon>
        <taxon>Eubacteriales</taxon>
        <taxon>Oscillospiraceae</taxon>
        <taxon>Acetivibrio</taxon>
    </lineage>
</organism>
<protein>
    <recommendedName>
        <fullName evidence="4">SAF domain-containing protein</fullName>
    </recommendedName>
</protein>
<dbReference type="EMBL" id="LNAM01000135">
    <property type="protein sequence ID" value="KSV59428.1"/>
    <property type="molecule type" value="Genomic_DNA"/>
</dbReference>
<evidence type="ECO:0000313" key="2">
    <source>
        <dbReference type="EMBL" id="KSV59428.1"/>
    </source>
</evidence>
<keyword evidence="1" id="KW-0472">Membrane</keyword>
<feature type="transmembrane region" description="Helical" evidence="1">
    <location>
        <begin position="12"/>
        <end position="34"/>
    </location>
</feature>
<evidence type="ECO:0000256" key="1">
    <source>
        <dbReference type="SAM" id="Phobius"/>
    </source>
</evidence>
<comment type="caution">
    <text evidence="2">The sequence shown here is derived from an EMBL/GenBank/DDBJ whole genome shotgun (WGS) entry which is preliminary data.</text>
</comment>
<evidence type="ECO:0000313" key="3">
    <source>
        <dbReference type="Proteomes" id="UP000054874"/>
    </source>
</evidence>
<dbReference type="AlphaFoldDB" id="A0A0V8QFV1"/>
<accession>A0A0V8QFV1</accession>
<proteinExistence type="predicted"/>